<dbReference type="InterPro" id="IPR020103">
    <property type="entry name" value="PsdUridine_synth_cat_dom_sf"/>
</dbReference>
<dbReference type="EMBL" id="SJPY01000008">
    <property type="protein sequence ID" value="TWU36627.1"/>
    <property type="molecule type" value="Genomic_DNA"/>
</dbReference>
<dbReference type="AlphaFoldDB" id="A0A5C6DLE2"/>
<sequence>MTSSPLEILYEDNHLLVINKPSGLATMGAESGDSLHSVASEYLRTRYNKPGRAFLGVVSRLDAMTSGVIVMAKTSKAASRLTPQFAPPIDPWAMPKKKSKPIARASKIYLAVVEGCLPEYQSTEAKVNEFNGFVYKDDAAKRMRVCHPQKENAKNAVLRYTILKTRDDATLLAVQLMTGRKHQIRVQFADRGFPIWADRKYGGRNSLEAGIALHSWQLSLMHPTKGERMTWQTSPPKAWRSFGKLVMPQHELKAVIPSRFEITT</sequence>
<evidence type="ECO:0000259" key="2">
    <source>
        <dbReference type="Pfam" id="PF00849"/>
    </source>
</evidence>
<dbReference type="PANTHER" id="PTHR21600:SF44">
    <property type="entry name" value="RIBOSOMAL LARGE SUBUNIT PSEUDOURIDINE SYNTHASE D"/>
    <property type="match status" value="1"/>
</dbReference>
<dbReference type="Pfam" id="PF00849">
    <property type="entry name" value="PseudoU_synth_2"/>
    <property type="match status" value="1"/>
</dbReference>
<dbReference type="SUPFAM" id="SSF55120">
    <property type="entry name" value="Pseudouridine synthase"/>
    <property type="match status" value="1"/>
</dbReference>
<evidence type="ECO:0000256" key="1">
    <source>
        <dbReference type="ARBA" id="ARBA00010876"/>
    </source>
</evidence>
<dbReference type="RefSeq" id="WP_146602038.1">
    <property type="nucleotide sequence ID" value="NZ_SJPY01000008.1"/>
</dbReference>
<dbReference type="GO" id="GO:0000455">
    <property type="term" value="P:enzyme-directed rRNA pseudouridine synthesis"/>
    <property type="evidence" value="ECO:0007669"/>
    <property type="project" value="TreeGrafter"/>
</dbReference>
<keyword evidence="4" id="KW-1185">Reference proteome</keyword>
<evidence type="ECO:0000313" key="3">
    <source>
        <dbReference type="EMBL" id="TWU36627.1"/>
    </source>
</evidence>
<feature type="domain" description="Pseudouridine synthase RsuA/RluA-like" evidence="2">
    <location>
        <begin position="14"/>
        <end position="189"/>
    </location>
</feature>
<comment type="caution">
    <text evidence="3">The sequence shown here is derived from an EMBL/GenBank/DDBJ whole genome shotgun (WGS) entry which is preliminary data.</text>
</comment>
<dbReference type="CDD" id="cd02869">
    <property type="entry name" value="PseudoU_synth_RluA_like"/>
    <property type="match status" value="1"/>
</dbReference>
<dbReference type="Proteomes" id="UP000315471">
    <property type="component" value="Unassembled WGS sequence"/>
</dbReference>
<reference evidence="3 4" key="1">
    <citation type="submission" date="2019-02" db="EMBL/GenBank/DDBJ databases">
        <title>Deep-cultivation of Planctomycetes and their phenomic and genomic characterization uncovers novel biology.</title>
        <authorList>
            <person name="Wiegand S."/>
            <person name="Jogler M."/>
            <person name="Boedeker C."/>
            <person name="Pinto D."/>
            <person name="Vollmers J."/>
            <person name="Rivas-Marin E."/>
            <person name="Kohn T."/>
            <person name="Peeters S.H."/>
            <person name="Heuer A."/>
            <person name="Rast P."/>
            <person name="Oberbeckmann S."/>
            <person name="Bunk B."/>
            <person name="Jeske O."/>
            <person name="Meyerdierks A."/>
            <person name="Storesund J.E."/>
            <person name="Kallscheuer N."/>
            <person name="Luecker S."/>
            <person name="Lage O.M."/>
            <person name="Pohl T."/>
            <person name="Merkel B.J."/>
            <person name="Hornburger P."/>
            <person name="Mueller R.-W."/>
            <person name="Bruemmer F."/>
            <person name="Labrenz M."/>
            <person name="Spormann A.M."/>
            <person name="Op Den Camp H."/>
            <person name="Overmann J."/>
            <person name="Amann R."/>
            <person name="Jetten M.S.M."/>
            <person name="Mascher T."/>
            <person name="Medema M.H."/>
            <person name="Devos D.P."/>
            <person name="Kaster A.-K."/>
            <person name="Ovreas L."/>
            <person name="Rohde M."/>
            <person name="Galperin M.Y."/>
            <person name="Jogler C."/>
        </authorList>
    </citation>
    <scope>NUCLEOTIDE SEQUENCE [LARGE SCALE GENOMIC DNA]</scope>
    <source>
        <strain evidence="3 4">Q31b</strain>
    </source>
</reference>
<keyword evidence="3" id="KW-0413">Isomerase</keyword>
<evidence type="ECO:0000313" key="4">
    <source>
        <dbReference type="Proteomes" id="UP000315471"/>
    </source>
</evidence>
<dbReference type="GO" id="GO:0003723">
    <property type="term" value="F:RNA binding"/>
    <property type="evidence" value="ECO:0007669"/>
    <property type="project" value="InterPro"/>
</dbReference>
<gene>
    <name evidence="3" type="primary">rluC</name>
    <name evidence="3" type="ORF">Q31b_49080</name>
</gene>
<dbReference type="PANTHER" id="PTHR21600">
    <property type="entry name" value="MITOCHONDRIAL RNA PSEUDOURIDINE SYNTHASE"/>
    <property type="match status" value="1"/>
</dbReference>
<dbReference type="OrthoDB" id="9784108at2"/>
<accession>A0A5C6DLE2</accession>
<dbReference type="InterPro" id="IPR050188">
    <property type="entry name" value="RluA_PseudoU_synthase"/>
</dbReference>
<proteinExistence type="inferred from homology"/>
<protein>
    <submittedName>
        <fullName evidence="3">Ribosomal large subunit pseudouridine synthase C</fullName>
        <ecNumber evidence="3">5.4.99.24</ecNumber>
    </submittedName>
</protein>
<comment type="similarity">
    <text evidence="1">Belongs to the pseudouridine synthase RluA family.</text>
</comment>
<organism evidence="3 4">
    <name type="scientific">Novipirellula aureliae</name>
    <dbReference type="NCBI Taxonomy" id="2527966"/>
    <lineage>
        <taxon>Bacteria</taxon>
        <taxon>Pseudomonadati</taxon>
        <taxon>Planctomycetota</taxon>
        <taxon>Planctomycetia</taxon>
        <taxon>Pirellulales</taxon>
        <taxon>Pirellulaceae</taxon>
        <taxon>Novipirellula</taxon>
    </lineage>
</organism>
<dbReference type="EC" id="5.4.99.24" evidence="3"/>
<dbReference type="Gene3D" id="3.30.2350.10">
    <property type="entry name" value="Pseudouridine synthase"/>
    <property type="match status" value="1"/>
</dbReference>
<name>A0A5C6DLE2_9BACT</name>
<dbReference type="InterPro" id="IPR006145">
    <property type="entry name" value="PsdUridine_synth_RsuA/RluA"/>
</dbReference>
<dbReference type="GO" id="GO:0160141">
    <property type="term" value="F:23S rRNA pseudouridine(955/2504/2580) synthase activity"/>
    <property type="evidence" value="ECO:0007669"/>
    <property type="project" value="UniProtKB-EC"/>
</dbReference>